<proteinExistence type="predicted"/>
<evidence type="ECO:0000313" key="1">
    <source>
        <dbReference type="EMBL" id="CAF4328896.1"/>
    </source>
</evidence>
<name>A0A820JLS3_9BILA</name>
<organism evidence="1 2">
    <name type="scientific">Rotaria sordida</name>
    <dbReference type="NCBI Taxonomy" id="392033"/>
    <lineage>
        <taxon>Eukaryota</taxon>
        <taxon>Metazoa</taxon>
        <taxon>Spiralia</taxon>
        <taxon>Gnathifera</taxon>
        <taxon>Rotifera</taxon>
        <taxon>Eurotatoria</taxon>
        <taxon>Bdelloidea</taxon>
        <taxon>Philodinida</taxon>
        <taxon>Philodinidae</taxon>
        <taxon>Rotaria</taxon>
    </lineage>
</organism>
<comment type="caution">
    <text evidence="1">The sequence shown here is derived from an EMBL/GenBank/DDBJ whole genome shotgun (WGS) entry which is preliminary data.</text>
</comment>
<accession>A0A820JLS3</accession>
<feature type="non-terminal residue" evidence="1">
    <location>
        <position position="1"/>
    </location>
</feature>
<reference evidence="1" key="1">
    <citation type="submission" date="2021-02" db="EMBL/GenBank/DDBJ databases">
        <authorList>
            <person name="Nowell W R."/>
        </authorList>
    </citation>
    <scope>NUCLEOTIDE SEQUENCE</scope>
</reference>
<gene>
    <name evidence="1" type="ORF">FNK824_LOCUS41608</name>
</gene>
<dbReference type="EMBL" id="CAJOBE010041845">
    <property type="protein sequence ID" value="CAF4328896.1"/>
    <property type="molecule type" value="Genomic_DNA"/>
</dbReference>
<dbReference type="Proteomes" id="UP000663874">
    <property type="component" value="Unassembled WGS sequence"/>
</dbReference>
<sequence>MSINDYMLNPPKNIIEKFQEVTIINPTYNEALTTVKKMSIRSKFEEEFERSKSKIHPNPEKLEHLKKDIKKFIQDTDRKLDNVFNSENPKKY</sequence>
<protein>
    <submittedName>
        <fullName evidence="1">Uncharacterized protein</fullName>
    </submittedName>
</protein>
<dbReference type="AlphaFoldDB" id="A0A820JLS3"/>
<evidence type="ECO:0000313" key="2">
    <source>
        <dbReference type="Proteomes" id="UP000663874"/>
    </source>
</evidence>